<gene>
    <name evidence="1" type="ORF">AVEN_267901_1</name>
</gene>
<protein>
    <submittedName>
        <fullName evidence="1">Uncharacterized protein</fullName>
    </submittedName>
</protein>
<sequence>MIEAVMENICSLIATEQTDGKDLNLAHFVCRHYQISSEYDPGVGDASGHRGNVEDGCLGNTERARASLQLGRSLQEREHRLIGKNEKNVLQTPHTYI</sequence>
<name>A0A4Y2MEM0_ARAVE</name>
<evidence type="ECO:0000313" key="1">
    <source>
        <dbReference type="EMBL" id="GBN25571.1"/>
    </source>
</evidence>
<dbReference type="EMBL" id="BGPR01122942">
    <property type="protein sequence ID" value="GBN25571.1"/>
    <property type="molecule type" value="Genomic_DNA"/>
</dbReference>
<reference evidence="1 2" key="1">
    <citation type="journal article" date="2019" name="Sci. Rep.">
        <title>Orb-weaving spider Araneus ventricosus genome elucidates the spidroin gene catalogue.</title>
        <authorList>
            <person name="Kono N."/>
            <person name="Nakamura H."/>
            <person name="Ohtoshi R."/>
            <person name="Moran D.A.P."/>
            <person name="Shinohara A."/>
            <person name="Yoshida Y."/>
            <person name="Fujiwara M."/>
            <person name="Mori M."/>
            <person name="Tomita M."/>
            <person name="Arakawa K."/>
        </authorList>
    </citation>
    <scope>NUCLEOTIDE SEQUENCE [LARGE SCALE GENOMIC DNA]</scope>
</reference>
<dbReference type="AlphaFoldDB" id="A0A4Y2MEM0"/>
<evidence type="ECO:0000313" key="2">
    <source>
        <dbReference type="Proteomes" id="UP000499080"/>
    </source>
</evidence>
<dbReference type="Proteomes" id="UP000499080">
    <property type="component" value="Unassembled WGS sequence"/>
</dbReference>
<comment type="caution">
    <text evidence="1">The sequence shown here is derived from an EMBL/GenBank/DDBJ whole genome shotgun (WGS) entry which is preliminary data.</text>
</comment>
<accession>A0A4Y2MEM0</accession>
<keyword evidence="2" id="KW-1185">Reference proteome</keyword>
<organism evidence="1 2">
    <name type="scientific">Araneus ventricosus</name>
    <name type="common">Orbweaver spider</name>
    <name type="synonym">Epeira ventricosa</name>
    <dbReference type="NCBI Taxonomy" id="182803"/>
    <lineage>
        <taxon>Eukaryota</taxon>
        <taxon>Metazoa</taxon>
        <taxon>Ecdysozoa</taxon>
        <taxon>Arthropoda</taxon>
        <taxon>Chelicerata</taxon>
        <taxon>Arachnida</taxon>
        <taxon>Araneae</taxon>
        <taxon>Araneomorphae</taxon>
        <taxon>Entelegynae</taxon>
        <taxon>Araneoidea</taxon>
        <taxon>Araneidae</taxon>
        <taxon>Araneus</taxon>
    </lineage>
</organism>
<proteinExistence type="predicted"/>